<dbReference type="Pfam" id="PF12255">
    <property type="entry name" value="TcdB_toxin_midC"/>
    <property type="match status" value="1"/>
</dbReference>
<keyword evidence="5" id="KW-1185">Reference proteome</keyword>
<dbReference type="Pfam" id="PF12256">
    <property type="entry name" value="TcdB_toxin_midN"/>
    <property type="match status" value="1"/>
</dbReference>
<dbReference type="InterPro" id="IPR022044">
    <property type="entry name" value="TcdB_toxin_mid/C"/>
</dbReference>
<evidence type="ECO:0000256" key="1">
    <source>
        <dbReference type="ARBA" id="ARBA00004613"/>
    </source>
</evidence>
<dbReference type="KEGG" id="mcys:MCB1EB_2220"/>
<organism evidence="4 5">
    <name type="scientific">Mycoavidus cysteinexigens</name>
    <dbReference type="NCBI Taxonomy" id="1553431"/>
    <lineage>
        <taxon>Bacteria</taxon>
        <taxon>Pseudomonadati</taxon>
        <taxon>Pseudomonadota</taxon>
        <taxon>Betaproteobacteria</taxon>
        <taxon>Burkholderiales</taxon>
        <taxon>Burkholderiaceae</taxon>
        <taxon>Mycoavidus</taxon>
    </lineage>
</organism>
<keyword evidence="2" id="KW-0964">Secreted</keyword>
<reference evidence="4 5" key="1">
    <citation type="journal article" date="2018" name="Microbes Environ.">
        <title>Comparative Genomic Insights into Endofungal Lifestyles of Two Bacterial Endosymbionts, Mycoavidus cysteinexigens and Burkholderia rhizoxinica.</title>
        <authorList>
            <person name="Sharmin D."/>
            <person name="Guo Y."/>
            <person name="Nishizawa T."/>
            <person name="Ohshima S."/>
            <person name="Sato Y."/>
            <person name="Takashima Y."/>
            <person name="Narisawa K."/>
            <person name="Ohta H."/>
        </authorList>
    </citation>
    <scope>NUCLEOTIDE SEQUENCE [LARGE SCALE GENOMIC DNA]</scope>
    <source>
        <strain evidence="4 5">B1-EB</strain>
    </source>
</reference>
<dbReference type="GO" id="GO:0005576">
    <property type="term" value="C:extracellular region"/>
    <property type="evidence" value="ECO:0007669"/>
    <property type="project" value="UniProtKB-SubCell"/>
</dbReference>
<dbReference type="Proteomes" id="UP000282597">
    <property type="component" value="Chromosome"/>
</dbReference>
<name>A0A2Z6EY60_9BURK</name>
<dbReference type="GO" id="GO:0005737">
    <property type="term" value="C:cytoplasm"/>
    <property type="evidence" value="ECO:0007669"/>
    <property type="project" value="InterPro"/>
</dbReference>
<dbReference type="PANTHER" id="PTHR44103">
    <property type="entry name" value="PROPROTEIN CONVERTASE P"/>
    <property type="match status" value="1"/>
</dbReference>
<dbReference type="InterPro" id="IPR022045">
    <property type="entry name" value="TcdB_toxin_mid/N"/>
</dbReference>
<dbReference type="SUPFAM" id="SSF69318">
    <property type="entry name" value="Integrin alpha N-terminal domain"/>
    <property type="match status" value="1"/>
</dbReference>
<dbReference type="InterPro" id="IPR003284">
    <property type="entry name" value="Sal_SpvB"/>
</dbReference>
<dbReference type="Pfam" id="PF03534">
    <property type="entry name" value="SpvB"/>
    <property type="match status" value="1"/>
</dbReference>
<evidence type="ECO:0000256" key="3">
    <source>
        <dbReference type="ARBA" id="ARBA00023026"/>
    </source>
</evidence>
<evidence type="ECO:0000256" key="2">
    <source>
        <dbReference type="ARBA" id="ARBA00022525"/>
    </source>
</evidence>
<dbReference type="PANTHER" id="PTHR44103:SF1">
    <property type="entry name" value="PROPROTEIN CONVERTASE P"/>
    <property type="match status" value="1"/>
</dbReference>
<accession>A0A2Z6EY60</accession>
<protein>
    <submittedName>
        <fullName evidence="4">Insecticidal toxin complex</fullName>
    </submittedName>
</protein>
<keyword evidence="3" id="KW-0843">Virulence</keyword>
<dbReference type="RefSeq" id="WP_045364166.1">
    <property type="nucleotide sequence ID" value="NZ_AP018150.1"/>
</dbReference>
<proteinExistence type="predicted"/>
<evidence type="ECO:0000313" key="4">
    <source>
        <dbReference type="EMBL" id="BBE10381.1"/>
    </source>
</evidence>
<evidence type="ECO:0000313" key="5">
    <source>
        <dbReference type="Proteomes" id="UP000282597"/>
    </source>
</evidence>
<sequence>MQNAQTLSVTTLSLPKGGGALNGMGESLNTAGPDGLASLSLPLPVSAGRGVAPSLSLTYSSGAGNGPFGMGWQCGVMSIGRRTQHGVPRYTEQDMFLSPSGEVMVVADEDGQPDSRQSDTLQGIRLSSMYTVTRYHPRQIQDFSKLEFWQPTGNAEGAPFWLMSTPDGQVHIFGKTAQARISHLPKGAKTAQIAQWLLEESVTPTGEHIYYQYKAEDDARCEEDEKEHHPNVGAQRYLYQVHYGNIIPQDSLFVLEEEIPSADSWVFHLVFDYGERSDSLDDIPPFTAVDAWPCRPDSFSRYGYGFELRTRRLCRQVLMYHRLQALAGEELKTEKPALVSRMILDYDPLGCATTLVAVRQVGHEPDGMPIATPPLEFDYARFEPDSLPDWQVFASLDNFTAQHPYQLVDLMGEGLPGVLYQDKGAWWYKAPQRKEGGGPNDVTYGQMMSLPAMPSLQGNVALMDINGDGQMDWVVTQPGVQGYYSRQPGGQWTPFTPLAALPVEYFHPRAQLADLMGAGLSDLVMIGPKSVRLYANRRNGFARGQDVPQPDGVILPMPNAHTLVAFSDMLGSGQQHLVAVSTQGVTCWPNLGHGRFGQPLAIPGFGPPTELFNPDSVFLADIDGSGTTDLIYALSDRLEIYLNESGNRFSKPLIVFLPDGVRFDNTCLLQIADIQGLGVASLVLTVPHMAPSHWRCDLMKDKPWLLNTINNNMGTHHVLRYRSSAQFWLDEKSTLAEGKTAACYLPFPIHCLWQTDTLDEITGNRLVATLSYAHGAWDGREREFRGFGYIEQRDTDELATGSASERTPPTLTKSWFATGLLAVDEALVEEYWRGDIDAFTGFTPRFTRWSNGEDDPFEPKDEQQTYWLQRGLKGQLLRSELYGLDDADNAQIPYTVSESRYQVRCLPTGGDIPVVLVSGIESRIYAYERIASDPQCTHSIQLESDAFGFPMRSVEIAYPRRPKPASSPYPSSLPASLFDDSYDDQQRRLCLTLQRNSWHHLTEKEDWVLGIANGQRNDAYDYAESAVPSGGLTLELLQKEDSLVADGKPRTYLGQQRVFYTDGKPDIVLDKPTVPVMVAFTESAVLDKMSLVAFDGVLTEADLRQALEQGGYVHSPRLFDDEGSAEQVWCARQGYTDYGSAAQFWRPMAQRNTLLTGKTVLDWDTHYCAVVAVTDAAGLTSQAEYDYRFLTPITLTDANDNRQAVTLDALGRVTSQRFWGTEAGQVSGYSTPQVRPFTPPTTVEAALALTPGIPVAQSFTVVADSWMPQFSEAQITSLQKNAEESWRSLIHHKVMTDRGQLCQLAYQRWVKRQPVSKRTLISLTALFRQPPHICLVTTDRYDSDDAQQLRQQVTFSDGFGRPLQTAIRHAPGLAYQRAEDGHLVADPVGAACVEETNTRWAVTGRVEHNNKGQPVRVYQPYYLNDWKYVSNDSARTELFADTHFYDPLGREYKVLTAKGDLRRYQAFPWFTVSEDENDTAADVKR</sequence>
<dbReference type="PRINTS" id="PR01341">
    <property type="entry name" value="SALSPVBPROT"/>
</dbReference>
<comment type="subcellular location">
    <subcellularLocation>
        <location evidence="1">Secreted</location>
    </subcellularLocation>
</comment>
<dbReference type="InterPro" id="IPR028994">
    <property type="entry name" value="Integrin_alpha_N"/>
</dbReference>
<gene>
    <name evidence="4" type="ORF">MCB1EB_2220</name>
</gene>
<dbReference type="EMBL" id="AP018150">
    <property type="protein sequence ID" value="BBE10381.1"/>
    <property type="molecule type" value="Genomic_DNA"/>
</dbReference>